<dbReference type="InterPro" id="IPR013783">
    <property type="entry name" value="Ig-like_fold"/>
</dbReference>
<dbReference type="GO" id="GO:0050839">
    <property type="term" value="F:cell adhesion molecule binding"/>
    <property type="evidence" value="ECO:0007669"/>
    <property type="project" value="TreeGrafter"/>
</dbReference>
<dbReference type="EMBL" id="JAATJV010336396">
    <property type="protein sequence ID" value="MBZ3878778.1"/>
    <property type="molecule type" value="Genomic_DNA"/>
</dbReference>
<dbReference type="PANTHER" id="PTHR47011:SF1">
    <property type="entry name" value="CD226 ANTIGEN"/>
    <property type="match status" value="1"/>
</dbReference>
<dbReference type="FunFam" id="2.60.40.10:FF:003082">
    <property type="entry name" value="CD226 antigen (Predicted), isoform CRA_a"/>
    <property type="match status" value="1"/>
</dbReference>
<dbReference type="GO" id="GO:0009897">
    <property type="term" value="C:external side of plasma membrane"/>
    <property type="evidence" value="ECO:0007669"/>
    <property type="project" value="TreeGrafter"/>
</dbReference>
<dbReference type="Proteomes" id="UP001166674">
    <property type="component" value="Unassembled WGS sequence"/>
</dbReference>
<dbReference type="PANTHER" id="PTHR47011">
    <property type="entry name" value="CD226 ANTIGEN"/>
    <property type="match status" value="1"/>
</dbReference>
<name>A0AA41MV74_SCICA</name>
<keyword evidence="3" id="KW-1185">Reference proteome</keyword>
<dbReference type="FunFam" id="2.60.40.10:FF:001737">
    <property type="entry name" value="CD226 molecule"/>
    <property type="match status" value="1"/>
</dbReference>
<comment type="caution">
    <text evidence="2">The sequence shown here is derived from an EMBL/GenBank/DDBJ whole genome shotgun (WGS) entry which is preliminary data.</text>
</comment>
<dbReference type="InterPro" id="IPR007110">
    <property type="entry name" value="Ig-like_dom"/>
</dbReference>
<dbReference type="InterPro" id="IPR003599">
    <property type="entry name" value="Ig_sub"/>
</dbReference>
<proteinExistence type="predicted"/>
<dbReference type="Pfam" id="PF07686">
    <property type="entry name" value="V-set"/>
    <property type="match status" value="2"/>
</dbReference>
<protein>
    <submittedName>
        <fullName evidence="2">CD226 antigen</fullName>
    </submittedName>
</protein>
<dbReference type="GO" id="GO:0002891">
    <property type="term" value="P:positive regulation of immunoglobulin mediated immune response"/>
    <property type="evidence" value="ECO:0007669"/>
    <property type="project" value="TreeGrafter"/>
</dbReference>
<dbReference type="AlphaFoldDB" id="A0AA41MV74"/>
<dbReference type="GO" id="GO:0002729">
    <property type="term" value="P:positive regulation of natural killer cell cytokine production"/>
    <property type="evidence" value="ECO:0007669"/>
    <property type="project" value="InterPro"/>
</dbReference>
<dbReference type="InterPro" id="IPR013106">
    <property type="entry name" value="Ig_V-set"/>
</dbReference>
<dbReference type="InterPro" id="IPR042842">
    <property type="entry name" value="CD226"/>
</dbReference>
<feature type="domain" description="Ig-like" evidence="1">
    <location>
        <begin position="125"/>
        <end position="251"/>
    </location>
</feature>
<reference evidence="2" key="1">
    <citation type="submission" date="2020-03" db="EMBL/GenBank/DDBJ databases">
        <title>Studies in the Genomics of Life Span.</title>
        <authorList>
            <person name="Glass D."/>
        </authorList>
    </citation>
    <scope>NUCLEOTIDE SEQUENCE</scope>
    <source>
        <strain evidence="2">SUZIE</strain>
        <tissue evidence="2">Muscle</tissue>
    </source>
</reference>
<dbReference type="Gene3D" id="2.60.40.10">
    <property type="entry name" value="Immunoglobulins"/>
    <property type="match status" value="2"/>
</dbReference>
<organism evidence="2 3">
    <name type="scientific">Sciurus carolinensis</name>
    <name type="common">Eastern gray squirrel</name>
    <dbReference type="NCBI Taxonomy" id="30640"/>
    <lineage>
        <taxon>Eukaryota</taxon>
        <taxon>Metazoa</taxon>
        <taxon>Chordata</taxon>
        <taxon>Craniata</taxon>
        <taxon>Vertebrata</taxon>
        <taxon>Euteleostomi</taxon>
        <taxon>Mammalia</taxon>
        <taxon>Eutheria</taxon>
        <taxon>Euarchontoglires</taxon>
        <taxon>Glires</taxon>
        <taxon>Rodentia</taxon>
        <taxon>Sciuromorpha</taxon>
        <taxon>Sciuridae</taxon>
        <taxon>Sciurinae</taxon>
        <taxon>Sciurini</taxon>
        <taxon>Sciurus</taxon>
    </lineage>
</organism>
<dbReference type="InterPro" id="IPR036179">
    <property type="entry name" value="Ig-like_dom_sf"/>
</dbReference>
<feature type="domain" description="Ig-like" evidence="1">
    <location>
        <begin position="9"/>
        <end position="119"/>
    </location>
</feature>
<evidence type="ECO:0000313" key="2">
    <source>
        <dbReference type="EMBL" id="MBZ3878778.1"/>
    </source>
</evidence>
<gene>
    <name evidence="2" type="ORF">SUZIE_149640</name>
</gene>
<dbReference type="SMART" id="SM00409">
    <property type="entry name" value="IG"/>
    <property type="match status" value="2"/>
</dbReference>
<dbReference type="PROSITE" id="PS50835">
    <property type="entry name" value="IG_LIKE"/>
    <property type="match status" value="2"/>
</dbReference>
<evidence type="ECO:0000313" key="3">
    <source>
        <dbReference type="Proteomes" id="UP001166674"/>
    </source>
</evidence>
<dbReference type="SUPFAM" id="SSF48726">
    <property type="entry name" value="Immunoglobulin"/>
    <property type="match status" value="2"/>
</dbReference>
<accession>A0AA41MV74</accession>
<evidence type="ECO:0000259" key="1">
    <source>
        <dbReference type="PROSITE" id="PS50835"/>
    </source>
</evidence>
<sequence length="272" mass="31143">MHQLPKQFPEMDYLTFLLAILHVHKALCEEIFWDTAVKFAENMTLECVYPSMNSFTQIEWFKIHGVQKKFIGIFHPTHGVVLREPYDKRLHLLNSTTAPNKVILSFYNASEADVGTYSCLFNVFPRGSWEKKIRVVQSDSFETAAPLNCHVVSESGKNVTLTFQLQADWPVQQVTWEKIQSHQIDLLACCNLSQGRSYTSKYPRQILSNCSQDSRRSSILILNTTASDSGLYRCRFTAHSGENETFVAKLTIIDGKWATNVFQGQKQKKVNH</sequence>